<dbReference type="GO" id="GO:0046982">
    <property type="term" value="F:protein heterodimerization activity"/>
    <property type="evidence" value="ECO:0007669"/>
    <property type="project" value="InterPro"/>
</dbReference>
<dbReference type="Pfam" id="PF00125">
    <property type="entry name" value="Histone"/>
    <property type="match status" value="1"/>
</dbReference>
<feature type="region of interest" description="Disordered" evidence="2">
    <location>
        <begin position="17"/>
        <end position="153"/>
    </location>
</feature>
<evidence type="ECO:0000313" key="4">
    <source>
        <dbReference type="EMBL" id="KAF5399441.1"/>
    </source>
</evidence>
<dbReference type="InterPro" id="IPR007125">
    <property type="entry name" value="H2A/H2B/H3"/>
</dbReference>
<dbReference type="PRINTS" id="PR00622">
    <property type="entry name" value="HISTONEH3"/>
</dbReference>
<feature type="compositionally biased region" description="Basic residues" evidence="2">
    <location>
        <begin position="82"/>
        <end position="92"/>
    </location>
</feature>
<sequence>MIERGVLSSTSLRRSIMTFSPFPPKPGKPILTSTPRPPNRADPGFRVPDAPNVRHGNPQRTSQADQLNVSHGTDLSGMSARVRNKHLAKRRRIDPANANEALNEPRATRSTVPVQRIVSVGSQRQQVDQQQQPQPSTSRSVQSRRRRRSRAGMRALREIRAQQKSTALLICKLPFARVVRSILYKVLGPRASEFRIQAVAILALQEATEAFIVCLMEAAQKCAIHAKRVTVTPKDIRLVTDLQDIPTPQRTIEHLMY</sequence>
<dbReference type="Proteomes" id="UP000748531">
    <property type="component" value="Unassembled WGS sequence"/>
</dbReference>
<evidence type="ECO:0000313" key="5">
    <source>
        <dbReference type="Proteomes" id="UP000748531"/>
    </source>
</evidence>
<dbReference type="SUPFAM" id="SSF47113">
    <property type="entry name" value="Histone-fold"/>
    <property type="match status" value="1"/>
</dbReference>
<dbReference type="SMART" id="SM00428">
    <property type="entry name" value="H3"/>
    <property type="match status" value="1"/>
</dbReference>
<dbReference type="OrthoDB" id="842664at2759"/>
<dbReference type="GO" id="GO:0030527">
    <property type="term" value="F:structural constituent of chromatin"/>
    <property type="evidence" value="ECO:0007669"/>
    <property type="project" value="InterPro"/>
</dbReference>
<comment type="caution">
    <text evidence="4">The sequence shown here is derived from an EMBL/GenBank/DDBJ whole genome shotgun (WGS) entry which is preliminary data.</text>
</comment>
<gene>
    <name evidence="4" type="ORF">PHET_07533</name>
</gene>
<dbReference type="InterPro" id="IPR000164">
    <property type="entry name" value="Histone_H3/CENP-A"/>
</dbReference>
<reference evidence="4" key="1">
    <citation type="submission" date="2019-05" db="EMBL/GenBank/DDBJ databases">
        <title>Annotation for the trematode Paragonimus heterotremus.</title>
        <authorList>
            <person name="Choi Y.-J."/>
        </authorList>
    </citation>
    <scope>NUCLEOTIDE SEQUENCE</scope>
    <source>
        <strain evidence="4">LC</strain>
    </source>
</reference>
<protein>
    <recommendedName>
        <fullName evidence="3">Core Histone H2A/H2B/H3 domain-containing protein</fullName>
    </recommendedName>
</protein>
<dbReference type="EMBL" id="LUCH01004054">
    <property type="protein sequence ID" value="KAF5399441.1"/>
    <property type="molecule type" value="Genomic_DNA"/>
</dbReference>
<evidence type="ECO:0000259" key="3">
    <source>
        <dbReference type="Pfam" id="PF00125"/>
    </source>
</evidence>
<dbReference type="Gene3D" id="1.10.20.10">
    <property type="entry name" value="Histone, subunit A"/>
    <property type="match status" value="1"/>
</dbReference>
<feature type="compositionally biased region" description="Basic residues" evidence="2">
    <location>
        <begin position="142"/>
        <end position="151"/>
    </location>
</feature>
<dbReference type="PANTHER" id="PTHR45810">
    <property type="entry name" value="HISTONE H3.2"/>
    <property type="match status" value="1"/>
</dbReference>
<feature type="compositionally biased region" description="Low complexity" evidence="2">
    <location>
        <begin position="118"/>
        <end position="141"/>
    </location>
</feature>
<dbReference type="AlphaFoldDB" id="A0A8J4WGJ8"/>
<evidence type="ECO:0000256" key="1">
    <source>
        <dbReference type="ARBA" id="ARBA00010343"/>
    </source>
</evidence>
<feature type="compositionally biased region" description="Polar residues" evidence="2">
    <location>
        <begin position="58"/>
        <end position="73"/>
    </location>
</feature>
<dbReference type="GO" id="GO:0003677">
    <property type="term" value="F:DNA binding"/>
    <property type="evidence" value="ECO:0007669"/>
    <property type="project" value="InterPro"/>
</dbReference>
<dbReference type="PANTHER" id="PTHR45810:SF1">
    <property type="entry name" value="HISTONE H3-LIKE CENTROMERIC PROTEIN A"/>
    <property type="match status" value="1"/>
</dbReference>
<dbReference type="InterPro" id="IPR009072">
    <property type="entry name" value="Histone-fold"/>
</dbReference>
<comment type="similarity">
    <text evidence="1">Belongs to the histone H3 family.</text>
</comment>
<evidence type="ECO:0000256" key="2">
    <source>
        <dbReference type="SAM" id="MobiDB-lite"/>
    </source>
</evidence>
<accession>A0A8J4WGJ8</accession>
<proteinExistence type="inferred from homology"/>
<name>A0A8J4WGJ8_9TREM</name>
<dbReference type="CDD" id="cd22911">
    <property type="entry name" value="HFD_H3"/>
    <property type="match status" value="1"/>
</dbReference>
<feature type="domain" description="Core Histone H2A/H2B/H3" evidence="3">
    <location>
        <begin position="153"/>
        <end position="239"/>
    </location>
</feature>
<keyword evidence="5" id="KW-1185">Reference proteome</keyword>
<organism evidence="4 5">
    <name type="scientific">Paragonimus heterotremus</name>
    <dbReference type="NCBI Taxonomy" id="100268"/>
    <lineage>
        <taxon>Eukaryota</taxon>
        <taxon>Metazoa</taxon>
        <taxon>Spiralia</taxon>
        <taxon>Lophotrochozoa</taxon>
        <taxon>Platyhelminthes</taxon>
        <taxon>Trematoda</taxon>
        <taxon>Digenea</taxon>
        <taxon>Plagiorchiida</taxon>
        <taxon>Troglotremata</taxon>
        <taxon>Troglotrematidae</taxon>
        <taxon>Paragonimus</taxon>
    </lineage>
</organism>
<dbReference type="GO" id="GO:0000786">
    <property type="term" value="C:nucleosome"/>
    <property type="evidence" value="ECO:0007669"/>
    <property type="project" value="InterPro"/>
</dbReference>